<dbReference type="EMBL" id="AJVK01003542">
    <property type="status" value="NOT_ANNOTATED_CDS"/>
    <property type="molecule type" value="Genomic_DNA"/>
</dbReference>
<evidence type="ECO:0000259" key="4">
    <source>
        <dbReference type="Pfam" id="PF00501"/>
    </source>
</evidence>
<dbReference type="VEuPathDB" id="VectorBase:PPAPM1_010139"/>
<reference evidence="6" key="1">
    <citation type="submission" date="2022-08" db="UniProtKB">
        <authorList>
            <consortium name="EnsemblMetazoa"/>
        </authorList>
    </citation>
    <scope>IDENTIFICATION</scope>
    <source>
        <strain evidence="6">Israel</strain>
    </source>
</reference>
<evidence type="ECO:0008006" key="8">
    <source>
        <dbReference type="Google" id="ProtNLM"/>
    </source>
</evidence>
<dbReference type="EnsemblMetazoa" id="PPAI002902-RA">
    <property type="protein sequence ID" value="PPAI002902-PA"/>
    <property type="gene ID" value="PPAI002902"/>
</dbReference>
<dbReference type="InterPro" id="IPR020845">
    <property type="entry name" value="AMP-binding_CS"/>
</dbReference>
<keyword evidence="7" id="KW-1185">Reference proteome</keyword>
<dbReference type="PANTHER" id="PTHR24096">
    <property type="entry name" value="LONG-CHAIN-FATTY-ACID--COA LIGASE"/>
    <property type="match status" value="1"/>
</dbReference>
<feature type="domain" description="AMP-dependent synthetase/ligase" evidence="4">
    <location>
        <begin position="51"/>
        <end position="393"/>
    </location>
</feature>
<dbReference type="SUPFAM" id="SSF56801">
    <property type="entry name" value="Acetyl-CoA synthetase-like"/>
    <property type="match status" value="1"/>
</dbReference>
<dbReference type="InterPro" id="IPR045851">
    <property type="entry name" value="AMP-bd_C_sf"/>
</dbReference>
<evidence type="ECO:0000313" key="7">
    <source>
        <dbReference type="Proteomes" id="UP000092462"/>
    </source>
</evidence>
<feature type="domain" description="AMP-binding enzyme C-terminal" evidence="5">
    <location>
        <begin position="445"/>
        <end position="521"/>
    </location>
</feature>
<dbReference type="EMBL" id="AJVK01003543">
    <property type="status" value="NOT_ANNOTATED_CDS"/>
    <property type="molecule type" value="Genomic_DNA"/>
</dbReference>
<dbReference type="InterPro" id="IPR025110">
    <property type="entry name" value="AMP-bd_C"/>
</dbReference>
<evidence type="ECO:0000256" key="3">
    <source>
        <dbReference type="ARBA" id="ARBA00023140"/>
    </source>
</evidence>
<dbReference type="Proteomes" id="UP000092462">
    <property type="component" value="Unassembled WGS sequence"/>
</dbReference>
<evidence type="ECO:0000256" key="1">
    <source>
        <dbReference type="ARBA" id="ARBA00004275"/>
    </source>
</evidence>
<dbReference type="Pfam" id="PF13193">
    <property type="entry name" value="AMP-binding_C"/>
    <property type="match status" value="1"/>
</dbReference>
<dbReference type="EMBL" id="AJVK01003545">
    <property type="status" value="NOT_ANNOTATED_CDS"/>
    <property type="molecule type" value="Genomic_DNA"/>
</dbReference>
<organism evidence="6 7">
    <name type="scientific">Phlebotomus papatasi</name>
    <name type="common">Sandfly</name>
    <dbReference type="NCBI Taxonomy" id="29031"/>
    <lineage>
        <taxon>Eukaryota</taxon>
        <taxon>Metazoa</taxon>
        <taxon>Ecdysozoa</taxon>
        <taxon>Arthropoda</taxon>
        <taxon>Hexapoda</taxon>
        <taxon>Insecta</taxon>
        <taxon>Pterygota</taxon>
        <taxon>Neoptera</taxon>
        <taxon>Endopterygota</taxon>
        <taxon>Diptera</taxon>
        <taxon>Nematocera</taxon>
        <taxon>Psychodoidea</taxon>
        <taxon>Psychodidae</taxon>
        <taxon>Phlebotomus</taxon>
        <taxon>Phlebotomus</taxon>
    </lineage>
</organism>
<name>A0A1B0D5Z3_PHLPP</name>
<accession>A0A1B0D5Z3</accession>
<evidence type="ECO:0000313" key="6">
    <source>
        <dbReference type="EnsemblMetazoa" id="PPAI002902-PA"/>
    </source>
</evidence>
<dbReference type="Pfam" id="PF00501">
    <property type="entry name" value="AMP-binding"/>
    <property type="match status" value="1"/>
</dbReference>
<comment type="similarity">
    <text evidence="2">Belongs to the ATP-dependent AMP-binding enzyme family.</text>
</comment>
<dbReference type="GO" id="GO:0046949">
    <property type="term" value="P:fatty-acyl-CoA biosynthetic process"/>
    <property type="evidence" value="ECO:0007669"/>
    <property type="project" value="TreeGrafter"/>
</dbReference>
<dbReference type="Gene3D" id="3.40.50.12780">
    <property type="entry name" value="N-terminal domain of ligase-like"/>
    <property type="match status" value="1"/>
</dbReference>
<dbReference type="InterPro" id="IPR000873">
    <property type="entry name" value="AMP-dep_synth/lig_dom"/>
</dbReference>
<dbReference type="GO" id="GO:0005777">
    <property type="term" value="C:peroxisome"/>
    <property type="evidence" value="ECO:0007669"/>
    <property type="project" value="UniProtKB-SubCell"/>
</dbReference>
<keyword evidence="3" id="KW-0576">Peroxisome</keyword>
<dbReference type="PANTHER" id="PTHR24096:SF353">
    <property type="entry name" value="GH16244P-RELATED"/>
    <property type="match status" value="1"/>
</dbReference>
<protein>
    <recommendedName>
        <fullName evidence="8">Acyl-coa synthetase</fullName>
    </recommendedName>
</protein>
<evidence type="ECO:0000256" key="2">
    <source>
        <dbReference type="ARBA" id="ARBA00006432"/>
    </source>
</evidence>
<dbReference type="FunFam" id="3.40.50.12780:FF:000025">
    <property type="entry name" value="luciferin 4-monooxygenase"/>
    <property type="match status" value="1"/>
</dbReference>
<proteinExistence type="inferred from homology"/>
<evidence type="ECO:0000259" key="5">
    <source>
        <dbReference type="Pfam" id="PF13193"/>
    </source>
</evidence>
<dbReference type="Gene3D" id="3.30.300.30">
    <property type="match status" value="1"/>
</dbReference>
<comment type="subcellular location">
    <subcellularLocation>
        <location evidence="1">Peroxisome</location>
    </subcellularLocation>
</comment>
<dbReference type="AlphaFoldDB" id="A0A1B0D5Z3"/>
<sequence length="540" mass="59480">MFSTRYDSDQKIWSGRHLAPFHHESVSLGRAIYYNLSFNRNVVGQISAETGLTVTNGEICDQMLAIASNLAVRGAKKGQVIAIVAKNGPNIAPATFAAFFLGIAVNTLDPNYSVDEISHMLRQTQPCIVLCDRENYPNVQSAIQSMKSTARIINFGLRIEGVENIEDYLVPTGKEEALTREIVDVNGSTCAVILCSSGTTGMSKGVSLTHQHFLYMMSYPVFVDCYHNGIMLCFSSLYWLSGMAHLLLTTFLGMTRVITTETFNVDLCLDIIQKYQVTHLITAPVQLAGILSHKSLSPTSLASIREYMVGGSVVPKDNWLKIQAYMPNGSIKIVYGMSEVGYATCQEYRSTKYSTGKLAPDLQLKIVGDDGQNCPPGQTGEICFKPRFKFIGYIGNPEATNEIVDADGWVHSGDIGMMDADGDLQIVDRMKEILKYSNHHVSPSEIEEIIFSHPEVEYVAVVGVPDAVFTDLPAAMVVRKEGGTVTEKEISQLVASQLSNPKHLRGGVYFVNKLPLTPSGKVIKRKVKETVIELYKARHQ</sequence>
<dbReference type="FunFam" id="3.30.300.30:FF:000007">
    <property type="entry name" value="4-coumarate--CoA ligase 2"/>
    <property type="match status" value="1"/>
</dbReference>
<dbReference type="VEuPathDB" id="VectorBase:PPAI002902"/>
<dbReference type="EMBL" id="AJVK01003544">
    <property type="status" value="NOT_ANNOTATED_CDS"/>
    <property type="molecule type" value="Genomic_DNA"/>
</dbReference>
<dbReference type="GO" id="GO:0004467">
    <property type="term" value="F:long-chain fatty acid-CoA ligase activity"/>
    <property type="evidence" value="ECO:0007669"/>
    <property type="project" value="TreeGrafter"/>
</dbReference>
<dbReference type="PROSITE" id="PS00455">
    <property type="entry name" value="AMP_BINDING"/>
    <property type="match status" value="1"/>
</dbReference>
<dbReference type="InterPro" id="IPR042099">
    <property type="entry name" value="ANL_N_sf"/>
</dbReference>